<dbReference type="Proteomes" id="UP000267535">
    <property type="component" value="Unassembled WGS sequence"/>
</dbReference>
<dbReference type="Gene3D" id="2.60.40.420">
    <property type="entry name" value="Cupredoxins - blue copper proteins"/>
    <property type="match status" value="1"/>
</dbReference>
<keyword evidence="1" id="KW-0732">Signal</keyword>
<accession>A0A3P1STJ1</accession>
<keyword evidence="3" id="KW-1185">Reference proteome</keyword>
<reference evidence="2 3" key="1">
    <citation type="submission" date="2018-11" db="EMBL/GenBank/DDBJ databases">
        <title>The draft genome sequence of Amphritea balenae JAMM 1525T.</title>
        <authorList>
            <person name="Fang Z."/>
            <person name="Zhang Y."/>
            <person name="Han X."/>
        </authorList>
    </citation>
    <scope>NUCLEOTIDE SEQUENCE [LARGE SCALE GENOMIC DNA]</scope>
    <source>
        <strain evidence="2 3">JAMM 1525</strain>
    </source>
</reference>
<organism evidence="2 3">
    <name type="scientific">Amphritea balenae</name>
    <dbReference type="NCBI Taxonomy" id="452629"/>
    <lineage>
        <taxon>Bacteria</taxon>
        <taxon>Pseudomonadati</taxon>
        <taxon>Pseudomonadota</taxon>
        <taxon>Gammaproteobacteria</taxon>
        <taxon>Oceanospirillales</taxon>
        <taxon>Oceanospirillaceae</taxon>
        <taxon>Amphritea</taxon>
    </lineage>
</organism>
<dbReference type="SUPFAM" id="SSF49503">
    <property type="entry name" value="Cupredoxins"/>
    <property type="match status" value="1"/>
</dbReference>
<feature type="signal peptide" evidence="1">
    <location>
        <begin position="1"/>
        <end position="24"/>
    </location>
</feature>
<evidence type="ECO:0000313" key="2">
    <source>
        <dbReference type="EMBL" id="RRD00512.1"/>
    </source>
</evidence>
<dbReference type="OrthoDB" id="5343781at2"/>
<dbReference type="InterPro" id="IPR008972">
    <property type="entry name" value="Cupredoxin"/>
</dbReference>
<dbReference type="AlphaFoldDB" id="A0A3P1STJ1"/>
<name>A0A3P1STJ1_9GAMM</name>
<proteinExistence type="predicted"/>
<gene>
    <name evidence="2" type="ORF">EHS89_05320</name>
</gene>
<sequence>MNIVKSLSVAVVAASVLVSGSVLAKGDLTRKPVKLPDLVMGSEESDYSFSEQRYELETGTAYKLEITSSGLKEYALQAPEFFTSIYLRKVEAGGMEIKAMTLTELEFEDEGSAEIYFVPIKPGNFEFYADGLQNKGMVGEFVVK</sequence>
<feature type="chain" id="PRO_5018272807" evidence="1">
    <location>
        <begin position="25"/>
        <end position="144"/>
    </location>
</feature>
<comment type="caution">
    <text evidence="2">The sequence shown here is derived from an EMBL/GenBank/DDBJ whole genome shotgun (WGS) entry which is preliminary data.</text>
</comment>
<evidence type="ECO:0000313" key="3">
    <source>
        <dbReference type="Proteomes" id="UP000267535"/>
    </source>
</evidence>
<protein>
    <submittedName>
        <fullName evidence="2">Copper-binding protein</fullName>
    </submittedName>
</protein>
<evidence type="ECO:0000256" key="1">
    <source>
        <dbReference type="SAM" id="SignalP"/>
    </source>
</evidence>
<dbReference type="EMBL" id="RQXV01000002">
    <property type="protein sequence ID" value="RRD00512.1"/>
    <property type="molecule type" value="Genomic_DNA"/>
</dbReference>
<dbReference type="RefSeq" id="WP_124925093.1">
    <property type="nucleotide sequence ID" value="NZ_BMOH01000003.1"/>
</dbReference>